<gene>
    <name evidence="1" type="ORF">APZ42_033010</name>
</gene>
<sequence>MHVNSQVFFSSCLKIHSSSKLLDKSQLLTHVVKVKGLKRLCLMEL</sequence>
<accession>A0A162D8B9</accession>
<dbReference type="EMBL" id="LRGB01003133">
    <property type="protein sequence ID" value="KZS04115.1"/>
    <property type="molecule type" value="Genomic_DNA"/>
</dbReference>
<dbReference type="Proteomes" id="UP000076858">
    <property type="component" value="Unassembled WGS sequence"/>
</dbReference>
<organism evidence="1 2">
    <name type="scientific">Daphnia magna</name>
    <dbReference type="NCBI Taxonomy" id="35525"/>
    <lineage>
        <taxon>Eukaryota</taxon>
        <taxon>Metazoa</taxon>
        <taxon>Ecdysozoa</taxon>
        <taxon>Arthropoda</taxon>
        <taxon>Crustacea</taxon>
        <taxon>Branchiopoda</taxon>
        <taxon>Diplostraca</taxon>
        <taxon>Cladocera</taxon>
        <taxon>Anomopoda</taxon>
        <taxon>Daphniidae</taxon>
        <taxon>Daphnia</taxon>
    </lineage>
</organism>
<comment type="caution">
    <text evidence="1">The sequence shown here is derived from an EMBL/GenBank/DDBJ whole genome shotgun (WGS) entry which is preliminary data.</text>
</comment>
<protein>
    <submittedName>
        <fullName evidence="1">Uncharacterized protein</fullName>
    </submittedName>
</protein>
<proteinExistence type="predicted"/>
<evidence type="ECO:0000313" key="1">
    <source>
        <dbReference type="EMBL" id="KZS04115.1"/>
    </source>
</evidence>
<evidence type="ECO:0000313" key="2">
    <source>
        <dbReference type="Proteomes" id="UP000076858"/>
    </source>
</evidence>
<reference evidence="1 2" key="1">
    <citation type="submission" date="2016-03" db="EMBL/GenBank/DDBJ databases">
        <title>EvidentialGene: Evidence-directed Construction of Genes on Genomes.</title>
        <authorList>
            <person name="Gilbert D.G."/>
            <person name="Choi J.-H."/>
            <person name="Mockaitis K."/>
            <person name="Colbourne J."/>
            <person name="Pfrender M."/>
        </authorList>
    </citation>
    <scope>NUCLEOTIDE SEQUENCE [LARGE SCALE GENOMIC DNA]</scope>
    <source>
        <strain evidence="1 2">Xinb3</strain>
        <tissue evidence="1">Complete organism</tissue>
    </source>
</reference>
<keyword evidence="2" id="KW-1185">Reference proteome</keyword>
<name>A0A162D8B9_9CRUS</name>
<dbReference type="AlphaFoldDB" id="A0A162D8B9"/>